<proteinExistence type="predicted"/>
<dbReference type="PANTHER" id="PTHR43547">
    <property type="entry name" value="TWO-COMPONENT HISTIDINE KINASE"/>
    <property type="match status" value="1"/>
</dbReference>
<dbReference type="SMART" id="SM00387">
    <property type="entry name" value="HATPase_c"/>
    <property type="match status" value="1"/>
</dbReference>
<keyword evidence="4 7" id="KW-0597">Phosphoprotein</keyword>
<dbReference type="InterPro" id="IPR003661">
    <property type="entry name" value="HisK_dim/P_dom"/>
</dbReference>
<protein>
    <recommendedName>
        <fullName evidence="3">histidine kinase</fullName>
        <ecNumber evidence="3">2.7.13.3</ecNumber>
    </recommendedName>
</protein>
<dbReference type="EMBL" id="FCOF02000071">
    <property type="protein sequence ID" value="SAK94413.1"/>
    <property type="molecule type" value="Genomic_DNA"/>
</dbReference>
<dbReference type="EC" id="2.7.13.3" evidence="3"/>
<dbReference type="CDD" id="cd00082">
    <property type="entry name" value="HisKA"/>
    <property type="match status" value="1"/>
</dbReference>
<dbReference type="InterPro" id="IPR036097">
    <property type="entry name" value="HisK_dim/P_sf"/>
</dbReference>
<dbReference type="InterPro" id="IPR029016">
    <property type="entry name" value="GAF-like_dom_sf"/>
</dbReference>
<keyword evidence="6 12" id="KW-0418">Kinase</keyword>
<dbReference type="PANTHER" id="PTHR43547:SF2">
    <property type="entry name" value="HYBRID SIGNAL TRANSDUCTION HISTIDINE KINASE C"/>
    <property type="match status" value="1"/>
</dbReference>
<comment type="catalytic activity">
    <reaction evidence="1">
        <text>ATP + protein L-histidine = ADP + protein N-phospho-L-histidine.</text>
        <dbReference type="EC" id="2.7.13.3"/>
    </reaction>
</comment>
<dbReference type="SMART" id="SM00448">
    <property type="entry name" value="REC"/>
    <property type="match status" value="1"/>
</dbReference>
<dbReference type="SMART" id="SM00388">
    <property type="entry name" value="HisKA"/>
    <property type="match status" value="1"/>
</dbReference>
<name>A0A158DIX7_9BURK</name>
<feature type="domain" description="Response regulatory" evidence="11">
    <location>
        <begin position="470"/>
        <end position="584"/>
    </location>
</feature>
<dbReference type="Proteomes" id="UP000054870">
    <property type="component" value="Unassembled WGS sequence"/>
</dbReference>
<dbReference type="Pfam" id="PF00072">
    <property type="entry name" value="Response_reg"/>
    <property type="match status" value="1"/>
</dbReference>
<dbReference type="InterPro" id="IPR004358">
    <property type="entry name" value="Sig_transdc_His_kin-like_C"/>
</dbReference>
<dbReference type="FunFam" id="3.30.565.10:FF:000006">
    <property type="entry name" value="Sensor histidine kinase WalK"/>
    <property type="match status" value="1"/>
</dbReference>
<dbReference type="PROSITE" id="PS50110">
    <property type="entry name" value="RESPONSE_REGULATORY"/>
    <property type="match status" value="1"/>
</dbReference>
<gene>
    <name evidence="12" type="ORF">AWB75_06805</name>
</gene>
<dbReference type="Gene3D" id="3.30.565.10">
    <property type="entry name" value="Histidine kinase-like ATPase, C-terminal domain"/>
    <property type="match status" value="1"/>
</dbReference>
<dbReference type="InterPro" id="IPR003018">
    <property type="entry name" value="GAF"/>
</dbReference>
<keyword evidence="5" id="KW-0808">Transferase</keyword>
<dbReference type="Pfam" id="PF00512">
    <property type="entry name" value="HisKA"/>
    <property type="match status" value="1"/>
</dbReference>
<evidence type="ECO:0000256" key="4">
    <source>
        <dbReference type="ARBA" id="ARBA00022553"/>
    </source>
</evidence>
<evidence type="ECO:0000256" key="9">
    <source>
        <dbReference type="SAM" id="MobiDB-lite"/>
    </source>
</evidence>
<evidence type="ECO:0000256" key="6">
    <source>
        <dbReference type="ARBA" id="ARBA00022777"/>
    </source>
</evidence>
<dbReference type="GO" id="GO:0005886">
    <property type="term" value="C:plasma membrane"/>
    <property type="evidence" value="ECO:0007669"/>
    <property type="project" value="UniProtKB-SubCell"/>
</dbReference>
<dbReference type="InterPro" id="IPR036890">
    <property type="entry name" value="HATPase_C_sf"/>
</dbReference>
<dbReference type="Gene3D" id="3.30.450.40">
    <property type="match status" value="1"/>
</dbReference>
<sequence>MSGSSTLPPPLRLQRAGALATAELDARSRRSPDYAAENEALHALAQALAASDSAMLQKLVDTALELCGAGSAGISLRELASGPISAYRWVAVAGRCANLAGHVIPTDDSPGGVAIALGLPQLFGYPKRHFDCLAHVSPDVTEELVVPICGAQEPLGALWVMSHDDHRFDGEHRRILTSLATFTRAALTIAEAKANAEARATEAETARNALAEAEDAKDNFIATLGHELRGPLGPIDSALEAAQKLAEGSPAVLSALAIANRQVRQLKRIVGDLLDAARSRHGKLSVRPTYTLLGDIVKDAIAVVSEETEQRQHHLHVALPPYPVTVFADAARLTQVIANVLGNAVKYTPRGGEISLHVKAPDPSTIPEHDSTPRQAVITIRDNGMGVPGDHLPHVFDLFSQSNSARNAADGGLGLGLSVVKYLVQAHQGDVSVYSDGEGRGTEVILRMPIVLRSTVEHSAPTTHGIPPIRILLVDDSADATEALAMLLTLDGHEVKRAQSGQEALSLVESYNPDVALIDVHMPGMDGHELAGLLRQQKQCQATRLVALTGSIDTDEIERSAAFDCYLVKPPSLEDLADVLHGTFKQASPETSHTQGPLDDAPRAVNG</sequence>
<dbReference type="OrthoDB" id="9768069at2"/>
<dbReference type="InterPro" id="IPR005467">
    <property type="entry name" value="His_kinase_dom"/>
</dbReference>
<organism evidence="12 13">
    <name type="scientific">Caballeronia catudaia</name>
    <dbReference type="NCBI Taxonomy" id="1777136"/>
    <lineage>
        <taxon>Bacteria</taxon>
        <taxon>Pseudomonadati</taxon>
        <taxon>Pseudomonadota</taxon>
        <taxon>Betaproteobacteria</taxon>
        <taxon>Burkholderiales</taxon>
        <taxon>Burkholderiaceae</taxon>
        <taxon>Caballeronia</taxon>
    </lineage>
</organism>
<dbReference type="Pfam" id="PF02518">
    <property type="entry name" value="HATPase_c"/>
    <property type="match status" value="1"/>
</dbReference>
<evidence type="ECO:0000256" key="5">
    <source>
        <dbReference type="ARBA" id="ARBA00022679"/>
    </source>
</evidence>
<evidence type="ECO:0000256" key="3">
    <source>
        <dbReference type="ARBA" id="ARBA00012438"/>
    </source>
</evidence>
<dbReference type="PROSITE" id="PS50109">
    <property type="entry name" value="HIS_KIN"/>
    <property type="match status" value="1"/>
</dbReference>
<dbReference type="InterPro" id="IPR011006">
    <property type="entry name" value="CheY-like_superfamily"/>
</dbReference>
<reference evidence="12" key="1">
    <citation type="submission" date="2016-01" db="EMBL/GenBank/DDBJ databases">
        <authorList>
            <person name="Peeters C."/>
        </authorList>
    </citation>
    <scope>NUCLEOTIDE SEQUENCE [LARGE SCALE GENOMIC DNA]</scope>
    <source>
        <strain evidence="12">LMG 29318</strain>
    </source>
</reference>
<keyword evidence="8" id="KW-0175">Coiled coil</keyword>
<dbReference type="PRINTS" id="PR00344">
    <property type="entry name" value="BCTRLSENSOR"/>
</dbReference>
<evidence type="ECO:0000256" key="1">
    <source>
        <dbReference type="ARBA" id="ARBA00000085"/>
    </source>
</evidence>
<dbReference type="Gene3D" id="3.40.50.2300">
    <property type="match status" value="1"/>
</dbReference>
<evidence type="ECO:0000313" key="13">
    <source>
        <dbReference type="Proteomes" id="UP000054870"/>
    </source>
</evidence>
<comment type="caution">
    <text evidence="12">The sequence shown here is derived from an EMBL/GenBank/DDBJ whole genome shotgun (WGS) entry which is preliminary data.</text>
</comment>
<dbReference type="Gene3D" id="1.10.287.130">
    <property type="match status" value="1"/>
</dbReference>
<keyword evidence="13" id="KW-1185">Reference proteome</keyword>
<dbReference type="InterPro" id="IPR001789">
    <property type="entry name" value="Sig_transdc_resp-reg_receiver"/>
</dbReference>
<evidence type="ECO:0000313" key="12">
    <source>
        <dbReference type="EMBL" id="SAK94413.1"/>
    </source>
</evidence>
<dbReference type="InterPro" id="IPR003594">
    <property type="entry name" value="HATPase_dom"/>
</dbReference>
<dbReference type="SUPFAM" id="SSF47384">
    <property type="entry name" value="Homodimeric domain of signal transducing histidine kinase"/>
    <property type="match status" value="1"/>
</dbReference>
<evidence type="ECO:0000256" key="7">
    <source>
        <dbReference type="PROSITE-ProRule" id="PRU00169"/>
    </source>
</evidence>
<dbReference type="SUPFAM" id="SSF55874">
    <property type="entry name" value="ATPase domain of HSP90 chaperone/DNA topoisomerase II/histidine kinase"/>
    <property type="match status" value="1"/>
</dbReference>
<dbReference type="SUPFAM" id="SSF55781">
    <property type="entry name" value="GAF domain-like"/>
    <property type="match status" value="1"/>
</dbReference>
<dbReference type="GO" id="GO:0000155">
    <property type="term" value="F:phosphorelay sensor kinase activity"/>
    <property type="evidence" value="ECO:0007669"/>
    <property type="project" value="InterPro"/>
</dbReference>
<dbReference type="CDD" id="cd00075">
    <property type="entry name" value="HATPase"/>
    <property type="match status" value="1"/>
</dbReference>
<evidence type="ECO:0000256" key="2">
    <source>
        <dbReference type="ARBA" id="ARBA00004429"/>
    </source>
</evidence>
<evidence type="ECO:0000259" key="11">
    <source>
        <dbReference type="PROSITE" id="PS50110"/>
    </source>
</evidence>
<evidence type="ECO:0000259" key="10">
    <source>
        <dbReference type="PROSITE" id="PS50109"/>
    </source>
</evidence>
<dbReference type="AlphaFoldDB" id="A0A158DIX7"/>
<comment type="subcellular location">
    <subcellularLocation>
        <location evidence="2">Cell inner membrane</location>
        <topology evidence="2">Multi-pass membrane protein</topology>
    </subcellularLocation>
</comment>
<feature type="region of interest" description="Disordered" evidence="9">
    <location>
        <begin position="587"/>
        <end position="607"/>
    </location>
</feature>
<feature type="coiled-coil region" evidence="8">
    <location>
        <begin position="193"/>
        <end position="223"/>
    </location>
</feature>
<accession>A0A158DIX7</accession>
<feature type="domain" description="Histidine kinase" evidence="10">
    <location>
        <begin position="223"/>
        <end position="452"/>
    </location>
</feature>
<dbReference type="Pfam" id="PF13185">
    <property type="entry name" value="GAF_2"/>
    <property type="match status" value="1"/>
</dbReference>
<feature type="modified residue" description="4-aspartylphosphate" evidence="7">
    <location>
        <position position="519"/>
    </location>
</feature>
<dbReference type="SUPFAM" id="SSF52172">
    <property type="entry name" value="CheY-like"/>
    <property type="match status" value="1"/>
</dbReference>
<evidence type="ECO:0000256" key="8">
    <source>
        <dbReference type="SAM" id="Coils"/>
    </source>
</evidence>